<feature type="non-terminal residue" evidence="2">
    <location>
        <position position="1"/>
    </location>
</feature>
<dbReference type="AlphaFoldDB" id="A0A6J4NPB5"/>
<evidence type="ECO:0000313" key="2">
    <source>
        <dbReference type="EMBL" id="CAA9394270.1"/>
    </source>
</evidence>
<gene>
    <name evidence="2" type="ORF">AVDCRST_MAG35-559</name>
</gene>
<name>A0A6J4NPB5_9ACTN</name>
<organism evidence="2">
    <name type="scientific">uncultured Quadrisphaera sp</name>
    <dbReference type="NCBI Taxonomy" id="904978"/>
    <lineage>
        <taxon>Bacteria</taxon>
        <taxon>Bacillati</taxon>
        <taxon>Actinomycetota</taxon>
        <taxon>Actinomycetes</taxon>
        <taxon>Kineosporiales</taxon>
        <taxon>Kineosporiaceae</taxon>
        <taxon>Quadrisphaera</taxon>
        <taxon>environmental samples</taxon>
    </lineage>
</organism>
<feature type="compositionally biased region" description="Basic residues" evidence="1">
    <location>
        <begin position="33"/>
        <end position="64"/>
    </location>
</feature>
<protein>
    <submittedName>
        <fullName evidence="2">Uncharacterized protein</fullName>
    </submittedName>
</protein>
<proteinExistence type="predicted"/>
<feature type="region of interest" description="Disordered" evidence="1">
    <location>
        <begin position="1"/>
        <end position="72"/>
    </location>
</feature>
<reference evidence="2" key="1">
    <citation type="submission" date="2020-02" db="EMBL/GenBank/DDBJ databases">
        <authorList>
            <person name="Meier V. D."/>
        </authorList>
    </citation>
    <scope>NUCLEOTIDE SEQUENCE</scope>
    <source>
        <strain evidence="2">AVDCRST_MAG35</strain>
    </source>
</reference>
<feature type="non-terminal residue" evidence="2">
    <location>
        <position position="72"/>
    </location>
</feature>
<accession>A0A6J4NPB5</accession>
<dbReference type="EMBL" id="CADCUY010000118">
    <property type="protein sequence ID" value="CAA9394270.1"/>
    <property type="molecule type" value="Genomic_DNA"/>
</dbReference>
<sequence length="72" mass="8061">GARPSEGEADEGRPGAEVLQPGDRLREAAARARGQRQRRWPCRRPRSSRPHRPGGGRHGRRPVRRLGAPLRL</sequence>
<evidence type="ECO:0000256" key="1">
    <source>
        <dbReference type="SAM" id="MobiDB-lite"/>
    </source>
</evidence>